<dbReference type="InterPro" id="IPR003115">
    <property type="entry name" value="ParB_N"/>
</dbReference>
<dbReference type="InterPro" id="IPR050336">
    <property type="entry name" value="Chromosome_partition/occlusion"/>
</dbReference>
<gene>
    <name evidence="3" type="ORF">ENJ40_04750</name>
</gene>
<dbReference type="AlphaFoldDB" id="A0A7C3CK59"/>
<reference evidence="3" key="1">
    <citation type="journal article" date="2020" name="mSystems">
        <title>Genome- and Community-Level Interaction Insights into Carbon Utilization and Element Cycling Functions of Hydrothermarchaeota in Hydrothermal Sediment.</title>
        <authorList>
            <person name="Zhou Z."/>
            <person name="Liu Y."/>
            <person name="Xu W."/>
            <person name="Pan J."/>
            <person name="Luo Z.H."/>
            <person name="Li M."/>
        </authorList>
    </citation>
    <scope>NUCLEOTIDE SEQUENCE [LARGE SCALE GENOMIC DNA]</scope>
    <source>
        <strain evidence="3">HyVt-483</strain>
    </source>
</reference>
<dbReference type="Pfam" id="PF02195">
    <property type="entry name" value="ParB_N"/>
    <property type="match status" value="1"/>
</dbReference>
<accession>A0A7C3CK59</accession>
<dbReference type="InterPro" id="IPR036086">
    <property type="entry name" value="ParB/Sulfiredoxin_sf"/>
</dbReference>
<sequence length="292" mass="33944">MRWAQLSWGEIDLDSRTFVFSFPPRGDLLRESIHRFGLLEPPVVARAGEKFLPVAGEGRLLAWKSLGEEEVPVFILPETDPLRLQEMALESNLWRGLNLVEKAEVVVRFRRYLAPEEVVSGVFPRLGLSPTPEGYFFLEEVARSSGRVRQALATGKLPPKVARLLFRYPSEWRERIWNFLEKLGLSISEKREALEGILDLARREERAPEELLQELEDLTERGEFLSELRRRLRPHLFQTQQKLSRLRERVRTAEALLETPPALETDTLSLTLRFRSEEELRSKLERLLKLLP</sequence>
<protein>
    <recommendedName>
        <fullName evidence="2">ParB-like N-terminal domain-containing protein</fullName>
    </recommendedName>
</protein>
<evidence type="ECO:0000256" key="1">
    <source>
        <dbReference type="SAM" id="Coils"/>
    </source>
</evidence>
<name>A0A7C3CK59_9BACT</name>
<dbReference type="EMBL" id="DRMH01000060">
    <property type="protein sequence ID" value="HFC97751.1"/>
    <property type="molecule type" value="Genomic_DNA"/>
</dbReference>
<organism evidence="3">
    <name type="scientific">Thermosulfurimonas dismutans</name>
    <dbReference type="NCBI Taxonomy" id="999894"/>
    <lineage>
        <taxon>Bacteria</taxon>
        <taxon>Pseudomonadati</taxon>
        <taxon>Thermodesulfobacteriota</taxon>
        <taxon>Thermodesulfobacteria</taxon>
        <taxon>Thermodesulfobacteriales</taxon>
        <taxon>Thermodesulfobacteriaceae</taxon>
        <taxon>Thermosulfurimonas</taxon>
    </lineage>
</organism>
<keyword evidence="1" id="KW-0175">Coiled coil</keyword>
<dbReference type="Proteomes" id="UP000886043">
    <property type="component" value="Unassembled WGS sequence"/>
</dbReference>
<dbReference type="SMART" id="SM00470">
    <property type="entry name" value="ParB"/>
    <property type="match status" value="1"/>
</dbReference>
<evidence type="ECO:0000259" key="2">
    <source>
        <dbReference type="SMART" id="SM00470"/>
    </source>
</evidence>
<dbReference type="GO" id="GO:0005694">
    <property type="term" value="C:chromosome"/>
    <property type="evidence" value="ECO:0007669"/>
    <property type="project" value="TreeGrafter"/>
</dbReference>
<dbReference type="PANTHER" id="PTHR33375">
    <property type="entry name" value="CHROMOSOME-PARTITIONING PROTEIN PARB-RELATED"/>
    <property type="match status" value="1"/>
</dbReference>
<dbReference type="PANTHER" id="PTHR33375:SF1">
    <property type="entry name" value="CHROMOSOME-PARTITIONING PROTEIN PARB-RELATED"/>
    <property type="match status" value="1"/>
</dbReference>
<dbReference type="SUPFAM" id="SSF110849">
    <property type="entry name" value="ParB/Sulfiredoxin"/>
    <property type="match status" value="1"/>
</dbReference>
<dbReference type="GO" id="GO:0007059">
    <property type="term" value="P:chromosome segregation"/>
    <property type="evidence" value="ECO:0007669"/>
    <property type="project" value="TreeGrafter"/>
</dbReference>
<comment type="caution">
    <text evidence="3">The sequence shown here is derived from an EMBL/GenBank/DDBJ whole genome shotgun (WGS) entry which is preliminary data.</text>
</comment>
<proteinExistence type="predicted"/>
<evidence type="ECO:0000313" key="3">
    <source>
        <dbReference type="EMBL" id="HFC97751.1"/>
    </source>
</evidence>
<feature type="domain" description="ParB-like N-terminal" evidence="2">
    <location>
        <begin position="4"/>
        <end position="93"/>
    </location>
</feature>
<feature type="coiled-coil region" evidence="1">
    <location>
        <begin position="201"/>
        <end position="256"/>
    </location>
</feature>
<dbReference type="Gene3D" id="3.90.1530.30">
    <property type="match status" value="1"/>
</dbReference>